<gene>
    <name evidence="1" type="ORF">JVT61DRAFT_14412</name>
</gene>
<dbReference type="Gene3D" id="3.60.130.30">
    <property type="match status" value="1"/>
</dbReference>
<proteinExistence type="predicted"/>
<comment type="caution">
    <text evidence="1">The sequence shown here is derived from an EMBL/GenBank/DDBJ whole genome shotgun (WGS) entry which is preliminary data.</text>
</comment>
<dbReference type="OrthoDB" id="3202607at2759"/>
<dbReference type="Proteomes" id="UP000683000">
    <property type="component" value="Unassembled WGS sequence"/>
</dbReference>
<sequence>MSSCFAAYAPKIFKEYHEVLKKLFEAHPNLEHNFGNSVFPTATFNCGTQVVMLEHVDNTNLPFGFCAIFSCGSYDPTLGGHLVLFNLNLVIEFPPGSTILIHSSTLRHGNVAVHPEETQQFFTQFCPGGLFWWVAHGFKPAGKVKQDVLQYFQDYHQEHCSHALALFSKVKELSEDRRLLSSVKNT</sequence>
<accession>A0A8I2YTS4</accession>
<keyword evidence="2" id="KW-1185">Reference proteome</keyword>
<dbReference type="AlphaFoldDB" id="A0A8I2YTS4"/>
<evidence type="ECO:0000313" key="1">
    <source>
        <dbReference type="EMBL" id="KAG6377652.1"/>
    </source>
</evidence>
<reference evidence="1" key="1">
    <citation type="submission" date="2021-03" db="EMBL/GenBank/DDBJ databases">
        <title>Evolutionary innovations through gain and loss of genes in the ectomycorrhizal Boletales.</title>
        <authorList>
            <person name="Wu G."/>
            <person name="Miyauchi S."/>
            <person name="Morin E."/>
            <person name="Yang Z.-L."/>
            <person name="Xu J."/>
            <person name="Martin F.M."/>
        </authorList>
    </citation>
    <scope>NUCLEOTIDE SEQUENCE</scope>
    <source>
        <strain evidence="1">BR01</strain>
    </source>
</reference>
<evidence type="ECO:0000313" key="2">
    <source>
        <dbReference type="Proteomes" id="UP000683000"/>
    </source>
</evidence>
<protein>
    <submittedName>
        <fullName evidence="1">Uncharacterized protein</fullName>
    </submittedName>
</protein>
<organism evidence="1 2">
    <name type="scientific">Boletus reticuloceps</name>
    <dbReference type="NCBI Taxonomy" id="495285"/>
    <lineage>
        <taxon>Eukaryota</taxon>
        <taxon>Fungi</taxon>
        <taxon>Dikarya</taxon>
        <taxon>Basidiomycota</taxon>
        <taxon>Agaricomycotina</taxon>
        <taxon>Agaricomycetes</taxon>
        <taxon>Agaricomycetidae</taxon>
        <taxon>Boletales</taxon>
        <taxon>Boletineae</taxon>
        <taxon>Boletaceae</taxon>
        <taxon>Boletoideae</taxon>
        <taxon>Boletus</taxon>
    </lineage>
</organism>
<dbReference type="EMBL" id="JAGFBS010000008">
    <property type="protein sequence ID" value="KAG6377652.1"/>
    <property type="molecule type" value="Genomic_DNA"/>
</dbReference>
<name>A0A8I2YTS4_9AGAM</name>